<dbReference type="AlphaFoldDB" id="A0A927UDR2"/>
<dbReference type="Gene3D" id="2.115.10.20">
    <property type="entry name" value="Glycosyl hydrolase domain, family 43"/>
    <property type="match status" value="1"/>
</dbReference>
<evidence type="ECO:0000313" key="4">
    <source>
        <dbReference type="EMBL" id="MBE5920007.1"/>
    </source>
</evidence>
<comment type="similarity">
    <text evidence="3">Belongs to the glycosyl hydrolase 130 family.</text>
</comment>
<evidence type="ECO:0000256" key="1">
    <source>
        <dbReference type="ARBA" id="ARBA00022676"/>
    </source>
</evidence>
<organism evidence="4 5">
    <name type="scientific">Pseudobutyrivibrio ruminis</name>
    <dbReference type="NCBI Taxonomy" id="46206"/>
    <lineage>
        <taxon>Bacteria</taxon>
        <taxon>Bacillati</taxon>
        <taxon>Bacillota</taxon>
        <taxon>Clostridia</taxon>
        <taxon>Lachnospirales</taxon>
        <taxon>Lachnospiraceae</taxon>
        <taxon>Pseudobutyrivibrio</taxon>
    </lineage>
</organism>
<protein>
    <recommendedName>
        <fullName evidence="6">Glycosidase</fullName>
    </recommendedName>
</protein>
<reference evidence="4" key="1">
    <citation type="submission" date="2019-04" db="EMBL/GenBank/DDBJ databases">
        <title>Evolution of Biomass-Degrading Anaerobic Consortia Revealed by Metagenomics.</title>
        <authorList>
            <person name="Peng X."/>
        </authorList>
    </citation>
    <scope>NUCLEOTIDE SEQUENCE</scope>
    <source>
        <strain evidence="4">SIG311</strain>
    </source>
</reference>
<evidence type="ECO:0000313" key="5">
    <source>
        <dbReference type="Proteomes" id="UP000766246"/>
    </source>
</evidence>
<gene>
    <name evidence="4" type="ORF">E7272_09205</name>
</gene>
<dbReference type="Proteomes" id="UP000766246">
    <property type="component" value="Unassembled WGS sequence"/>
</dbReference>
<comment type="caution">
    <text evidence="4">The sequence shown here is derived from an EMBL/GenBank/DDBJ whole genome shotgun (WGS) entry which is preliminary data.</text>
</comment>
<dbReference type="EMBL" id="SVER01000022">
    <property type="protein sequence ID" value="MBE5920007.1"/>
    <property type="molecule type" value="Genomic_DNA"/>
</dbReference>
<evidence type="ECO:0008006" key="6">
    <source>
        <dbReference type="Google" id="ProtNLM"/>
    </source>
</evidence>
<proteinExistence type="inferred from homology"/>
<name>A0A927UDR2_9FIRM</name>
<dbReference type="InterPro" id="IPR023296">
    <property type="entry name" value="Glyco_hydro_beta-prop_sf"/>
</dbReference>
<keyword evidence="2" id="KW-0808">Transferase</keyword>
<accession>A0A927UDR2</accession>
<evidence type="ECO:0000256" key="2">
    <source>
        <dbReference type="ARBA" id="ARBA00022679"/>
    </source>
</evidence>
<dbReference type="SUPFAM" id="SSF75005">
    <property type="entry name" value="Arabinanase/levansucrase/invertase"/>
    <property type="match status" value="1"/>
</dbReference>
<evidence type="ECO:0000256" key="3">
    <source>
        <dbReference type="ARBA" id="ARBA00024356"/>
    </source>
</evidence>
<dbReference type="PANTHER" id="PTHR34106">
    <property type="entry name" value="GLYCOSIDASE"/>
    <property type="match status" value="1"/>
</dbReference>
<dbReference type="InterPro" id="IPR007184">
    <property type="entry name" value="Mannoside_phosphorylase"/>
</dbReference>
<dbReference type="GO" id="GO:0016757">
    <property type="term" value="F:glycosyltransferase activity"/>
    <property type="evidence" value="ECO:0007669"/>
    <property type="project" value="UniProtKB-KW"/>
</dbReference>
<keyword evidence="1" id="KW-0328">Glycosyltransferase</keyword>
<dbReference type="Pfam" id="PF04041">
    <property type="entry name" value="Glyco_hydro_130"/>
    <property type="match status" value="1"/>
</dbReference>
<dbReference type="PANTHER" id="PTHR34106:SF5">
    <property type="entry name" value="GLYCOSIDASE"/>
    <property type="match status" value="1"/>
</dbReference>
<sequence length="401" mass="45497">MEKLTIEFSSEPVIEPKRGCDWADTMVLNPALFLDDDGRTIHMLFRATGPWPKKNLKGISDPYPIFLGYAKSDDLGESFKADFSRPALAPALEYDKDKMFIVNTVGEKVMNFANGCVEDPRIFEVEGKTYLTVASRLFPPGPYWERDARRDNLPDWIFTDETGVGQCARRNDTVTVMYELDKNALIFGNYENAFSYVCPLTDGALTDNRDVFFFPKRFMIHGKMQLLMLHRPDNPSKFEGVTDVTTPSIMLAAAENFTDFVTSKATNKLLATSEFDWEEERIGASFPPMDLGDGRWLVSYHGKQLPDYGYTQSFMILKEQENDFPKIIHRVSERLIFAKQKWELPDKFPCPCIFTTGAVVVNDTLIMGYGAADQKIGIAKVCLSELIAYIECFDENGVKVK</sequence>